<dbReference type="PANTHER" id="PTHR11008:SF9">
    <property type="entry name" value="PROTEIN TAKEOUT-LIKE PROTEIN"/>
    <property type="match status" value="1"/>
</dbReference>
<dbReference type="Pfam" id="PF06585">
    <property type="entry name" value="JHBP"/>
    <property type="match status" value="1"/>
</dbReference>
<dbReference type="InterPro" id="IPR010562">
    <property type="entry name" value="Haemolymph_juvenile_hormone-bd"/>
</dbReference>
<dbReference type="Gene3D" id="3.15.10.30">
    <property type="entry name" value="Haemolymph juvenile hormone binding protein"/>
    <property type="match status" value="1"/>
</dbReference>
<sequence length="260" mass="29971">MATYKVTTGLHGTVTSIKVKAAKRWTRNGICDHDMMTSVLLRVILDIQDNMKNGDAVKRIPPLDPLNISRLEFDIKINKNHKYGIKGELRNVVAEGMSTFKVTDIKSDMMEMEANVSLLIDTLRLFGDYDMRGKIARIFPISGNGTFFLQPKQLQVAVFTKLRYSKEGQLEISHFDFHVNVTDIFVKFNGFRGAWKIISRGINKILNSFGLAIFNKLEPRLHDRIRQRTINEINMKLLDWKFNETVMMEMLQIPIRCLFG</sequence>
<proteinExistence type="predicted"/>
<evidence type="ECO:0000313" key="1">
    <source>
        <dbReference type="EMBL" id="OXA58232.1"/>
    </source>
</evidence>
<comment type="caution">
    <text evidence="1">The sequence shown here is derived from an EMBL/GenBank/DDBJ whole genome shotgun (WGS) entry which is preliminary data.</text>
</comment>
<dbReference type="AlphaFoldDB" id="A0A226EKR5"/>
<organism evidence="1 2">
    <name type="scientific">Folsomia candida</name>
    <name type="common">Springtail</name>
    <dbReference type="NCBI Taxonomy" id="158441"/>
    <lineage>
        <taxon>Eukaryota</taxon>
        <taxon>Metazoa</taxon>
        <taxon>Ecdysozoa</taxon>
        <taxon>Arthropoda</taxon>
        <taxon>Hexapoda</taxon>
        <taxon>Collembola</taxon>
        <taxon>Entomobryomorpha</taxon>
        <taxon>Isotomoidea</taxon>
        <taxon>Isotomidae</taxon>
        <taxon>Proisotominae</taxon>
        <taxon>Folsomia</taxon>
    </lineage>
</organism>
<reference evidence="1 2" key="1">
    <citation type="submission" date="2015-12" db="EMBL/GenBank/DDBJ databases">
        <title>The genome of Folsomia candida.</title>
        <authorList>
            <person name="Faddeeva A."/>
            <person name="Derks M.F."/>
            <person name="Anvar Y."/>
            <person name="Smit S."/>
            <person name="Van Straalen N."/>
            <person name="Roelofs D."/>
        </authorList>
    </citation>
    <scope>NUCLEOTIDE SEQUENCE [LARGE SCALE GENOMIC DNA]</scope>
    <source>
        <strain evidence="1 2">VU population</strain>
        <tissue evidence="1">Whole body</tissue>
    </source>
</reference>
<gene>
    <name evidence="1" type="ORF">Fcan01_06592</name>
</gene>
<dbReference type="SMART" id="SM00700">
    <property type="entry name" value="JHBP"/>
    <property type="match status" value="1"/>
</dbReference>
<dbReference type="OrthoDB" id="6370791at2759"/>
<dbReference type="Proteomes" id="UP000198287">
    <property type="component" value="Unassembled WGS sequence"/>
</dbReference>
<dbReference type="EMBL" id="LNIX01000003">
    <property type="protein sequence ID" value="OXA58232.1"/>
    <property type="molecule type" value="Genomic_DNA"/>
</dbReference>
<protein>
    <recommendedName>
        <fullName evidence="3">Protein takeout</fullName>
    </recommendedName>
</protein>
<keyword evidence="2" id="KW-1185">Reference proteome</keyword>
<dbReference type="InterPro" id="IPR038606">
    <property type="entry name" value="To_sf"/>
</dbReference>
<dbReference type="PANTHER" id="PTHR11008">
    <property type="entry name" value="PROTEIN TAKEOUT-LIKE PROTEIN"/>
    <property type="match status" value="1"/>
</dbReference>
<accession>A0A226EKR5</accession>
<name>A0A226EKR5_FOLCA</name>
<evidence type="ECO:0008006" key="3">
    <source>
        <dbReference type="Google" id="ProtNLM"/>
    </source>
</evidence>
<evidence type="ECO:0000313" key="2">
    <source>
        <dbReference type="Proteomes" id="UP000198287"/>
    </source>
</evidence>